<comment type="caution">
    <text evidence="5">The sequence shown here is derived from an EMBL/GenBank/DDBJ whole genome shotgun (WGS) entry which is preliminary data.</text>
</comment>
<dbReference type="InterPro" id="IPR008920">
    <property type="entry name" value="TF_FadR/GntR_C"/>
</dbReference>
<accession>A0A2T3NM58</accession>
<gene>
    <name evidence="5" type="ORF">C9J01_06185</name>
</gene>
<dbReference type="AlphaFoldDB" id="A0A2T3NM58"/>
<evidence type="ECO:0000256" key="1">
    <source>
        <dbReference type="ARBA" id="ARBA00023015"/>
    </source>
</evidence>
<evidence type="ECO:0000256" key="2">
    <source>
        <dbReference type="ARBA" id="ARBA00023125"/>
    </source>
</evidence>
<dbReference type="SMART" id="SM00895">
    <property type="entry name" value="FCD"/>
    <property type="match status" value="1"/>
</dbReference>
<protein>
    <submittedName>
        <fullName evidence="5">GntR family transcriptional regulator</fullName>
    </submittedName>
</protein>
<dbReference type="Proteomes" id="UP000241346">
    <property type="component" value="Unassembled WGS sequence"/>
</dbReference>
<dbReference type="PANTHER" id="PTHR43537">
    <property type="entry name" value="TRANSCRIPTIONAL REGULATOR, GNTR FAMILY"/>
    <property type="match status" value="1"/>
</dbReference>
<sequence>MIQYDAIYLKIRDAIVTQQLVPGVRLPEDKLAERFKVSRTAIRKVLQQLAIERFITIQPNKGAEVRTPSATEAQEVFESRILIETGLIPAIAKHWQPHHAEKLRKVIEQEDRAKDENDFAAAIRYTALFHIELAKVANNDTLTQFVEQLAFRSSLIIAVFGTKHSVGCDCGSHIELISLLDNGEVNAAKTWMEHHLEIIQNSLVFDKDNKAVDFDTLFH</sequence>
<feature type="domain" description="HTH gntR-type" evidence="4">
    <location>
        <begin position="1"/>
        <end position="68"/>
    </location>
</feature>
<dbReference type="OrthoDB" id="5243844at2"/>
<dbReference type="Pfam" id="PF00392">
    <property type="entry name" value="GntR"/>
    <property type="match status" value="1"/>
</dbReference>
<name>A0A2T3NM58_9GAMM</name>
<dbReference type="PANTHER" id="PTHR43537:SF53">
    <property type="entry name" value="HTH-TYPE TRANSCRIPTIONAL REPRESSOR NANR"/>
    <property type="match status" value="1"/>
</dbReference>
<reference evidence="5 6" key="1">
    <citation type="submission" date="2018-03" db="EMBL/GenBank/DDBJ databases">
        <title>Whole genome sequencing of Histamine producing bacteria.</title>
        <authorList>
            <person name="Butler K."/>
        </authorList>
    </citation>
    <scope>NUCLEOTIDE SEQUENCE [LARGE SCALE GENOMIC DNA]</scope>
    <source>
        <strain evidence="5 6">DSM 19138</strain>
    </source>
</reference>
<keyword evidence="2" id="KW-0238">DNA-binding</keyword>
<dbReference type="GO" id="GO:0003700">
    <property type="term" value="F:DNA-binding transcription factor activity"/>
    <property type="evidence" value="ECO:0007669"/>
    <property type="project" value="InterPro"/>
</dbReference>
<dbReference type="SUPFAM" id="SSF46785">
    <property type="entry name" value="Winged helix' DNA-binding domain"/>
    <property type="match status" value="1"/>
</dbReference>
<dbReference type="GO" id="GO:0003677">
    <property type="term" value="F:DNA binding"/>
    <property type="evidence" value="ECO:0007669"/>
    <property type="project" value="UniProtKB-KW"/>
</dbReference>
<proteinExistence type="predicted"/>
<dbReference type="EMBL" id="PYMB01000001">
    <property type="protein sequence ID" value="PSW16580.1"/>
    <property type="molecule type" value="Genomic_DNA"/>
</dbReference>
<evidence type="ECO:0000313" key="5">
    <source>
        <dbReference type="EMBL" id="PSW16580.1"/>
    </source>
</evidence>
<dbReference type="InterPro" id="IPR036388">
    <property type="entry name" value="WH-like_DNA-bd_sf"/>
</dbReference>
<dbReference type="InterPro" id="IPR000524">
    <property type="entry name" value="Tscrpt_reg_HTH_GntR"/>
</dbReference>
<dbReference type="RefSeq" id="WP_107297201.1">
    <property type="nucleotide sequence ID" value="NZ_PYMB01000001.1"/>
</dbReference>
<evidence type="ECO:0000256" key="3">
    <source>
        <dbReference type="ARBA" id="ARBA00023163"/>
    </source>
</evidence>
<keyword evidence="1" id="KW-0805">Transcription regulation</keyword>
<dbReference type="InterPro" id="IPR036390">
    <property type="entry name" value="WH_DNA-bd_sf"/>
</dbReference>
<keyword evidence="3" id="KW-0804">Transcription</keyword>
<dbReference type="Gene3D" id="1.20.120.530">
    <property type="entry name" value="GntR ligand-binding domain-like"/>
    <property type="match status" value="1"/>
</dbReference>
<evidence type="ECO:0000259" key="4">
    <source>
        <dbReference type="PROSITE" id="PS50949"/>
    </source>
</evidence>
<dbReference type="InterPro" id="IPR011711">
    <property type="entry name" value="GntR_C"/>
</dbReference>
<dbReference type="CDD" id="cd07377">
    <property type="entry name" value="WHTH_GntR"/>
    <property type="match status" value="1"/>
</dbReference>
<dbReference type="SMART" id="SM00345">
    <property type="entry name" value="HTH_GNTR"/>
    <property type="match status" value="1"/>
</dbReference>
<evidence type="ECO:0000313" key="6">
    <source>
        <dbReference type="Proteomes" id="UP000241346"/>
    </source>
</evidence>
<dbReference type="PROSITE" id="PS50949">
    <property type="entry name" value="HTH_GNTR"/>
    <property type="match status" value="1"/>
</dbReference>
<organism evidence="5 6">
    <name type="scientific">Photobacterium rosenbergii</name>
    <dbReference type="NCBI Taxonomy" id="294936"/>
    <lineage>
        <taxon>Bacteria</taxon>
        <taxon>Pseudomonadati</taxon>
        <taxon>Pseudomonadota</taxon>
        <taxon>Gammaproteobacteria</taxon>
        <taxon>Vibrionales</taxon>
        <taxon>Vibrionaceae</taxon>
        <taxon>Photobacterium</taxon>
    </lineage>
</organism>
<dbReference type="SUPFAM" id="SSF48008">
    <property type="entry name" value="GntR ligand-binding domain-like"/>
    <property type="match status" value="1"/>
</dbReference>
<dbReference type="Pfam" id="PF07729">
    <property type="entry name" value="FCD"/>
    <property type="match status" value="1"/>
</dbReference>
<dbReference type="Gene3D" id="1.10.10.10">
    <property type="entry name" value="Winged helix-like DNA-binding domain superfamily/Winged helix DNA-binding domain"/>
    <property type="match status" value="1"/>
</dbReference>